<proteinExistence type="inferred from homology"/>
<dbReference type="InterPro" id="IPR019405">
    <property type="entry name" value="Lactonase_7-beta_prop"/>
</dbReference>
<dbReference type="RefSeq" id="WP_263060936.1">
    <property type="nucleotide sequence ID" value="NZ_JAOUSE010000004.1"/>
</dbReference>
<dbReference type="Proteomes" id="UP001208656">
    <property type="component" value="Unassembled WGS sequence"/>
</dbReference>
<dbReference type="Gene3D" id="2.130.10.10">
    <property type="entry name" value="YVTN repeat-like/Quinoprotein amine dehydrogenase"/>
    <property type="match status" value="1"/>
</dbReference>
<accession>A0ABT2WD39</accession>
<protein>
    <submittedName>
        <fullName evidence="2">Lactonase family protein</fullName>
    </submittedName>
</protein>
<dbReference type="SUPFAM" id="SSF51004">
    <property type="entry name" value="C-terminal (heme d1) domain of cytochrome cd1-nitrite reductase"/>
    <property type="match status" value="1"/>
</dbReference>
<gene>
    <name evidence="2" type="ORF">OEV82_02785</name>
</gene>
<reference evidence="2 3" key="1">
    <citation type="submission" date="2022-10" db="EMBL/GenBank/DDBJ databases">
        <title>Description of Fervidibacillus gen. nov. in the family Fervidibacillaceae fam. nov. with two species, Fervidibacillus albus sp. nov., and Fervidibacillus halotolerans sp. nov., isolated from tidal flat sediments.</title>
        <authorList>
            <person name="Kwon K.K."/>
            <person name="Yang S.-H."/>
        </authorList>
    </citation>
    <scope>NUCLEOTIDE SEQUENCE [LARGE SCALE GENOMIC DNA]</scope>
    <source>
        <strain evidence="2 3">DSM 23332</strain>
    </source>
</reference>
<dbReference type="InterPro" id="IPR050282">
    <property type="entry name" value="Cycloisomerase_2"/>
</dbReference>
<dbReference type="EMBL" id="JAOUSE010000004">
    <property type="protein sequence ID" value="MCU9593381.1"/>
    <property type="molecule type" value="Genomic_DNA"/>
</dbReference>
<organism evidence="2 3">
    <name type="scientific">Pallidibacillus thermolactis</name>
    <dbReference type="NCBI Taxonomy" id="251051"/>
    <lineage>
        <taxon>Bacteria</taxon>
        <taxon>Bacillati</taxon>
        <taxon>Bacillota</taxon>
        <taxon>Bacilli</taxon>
        <taxon>Bacillales</taxon>
        <taxon>Bacillaceae</taxon>
        <taxon>Pallidibacillus</taxon>
    </lineage>
</organism>
<comment type="similarity">
    <text evidence="1">Belongs to the cycloisomerase 2 family.</text>
</comment>
<evidence type="ECO:0000313" key="2">
    <source>
        <dbReference type="EMBL" id="MCU9593381.1"/>
    </source>
</evidence>
<sequence length="351" mass="39411">MSKRKFNGFIGTYTKGDSKGIYSFVFDKEKEQITDIELVAEVKNPTYVTISEDNHYLYAVGADVDQGGLVAYAINQETKKLQELNRQMTEGSSPCYVGVNRTNSKVLAAYYHRGSVELFETNHDGSLKPRKSVVQFAGNGPNKDRQEKPHTHYAQFTPDEKYVVAVDLGIDQIITFEVSSGELKEVSKLTVRPSSGPRHLAFHPNGKIAYCMTELSNEVIVLQYNQEEGTFQELQYISTIPEDFTENSQGAAIRVTKDGRFVYVSNRGHNSIASFKVNEEDSTLSFIEYTSSGGNWPRDFQFDPTEEYVIGSNQESGNLVLYKRDTESGRLTLIDNTIKVPSPVCVAFLHE</sequence>
<evidence type="ECO:0000256" key="1">
    <source>
        <dbReference type="ARBA" id="ARBA00005564"/>
    </source>
</evidence>
<comment type="caution">
    <text evidence="2">The sequence shown here is derived from an EMBL/GenBank/DDBJ whole genome shotgun (WGS) entry which is preliminary data.</text>
</comment>
<dbReference type="InterPro" id="IPR015943">
    <property type="entry name" value="WD40/YVTN_repeat-like_dom_sf"/>
</dbReference>
<dbReference type="PANTHER" id="PTHR30344">
    <property type="entry name" value="6-PHOSPHOGLUCONOLACTONASE-RELATED"/>
    <property type="match status" value="1"/>
</dbReference>
<keyword evidence="3" id="KW-1185">Reference proteome</keyword>
<dbReference type="PANTHER" id="PTHR30344:SF1">
    <property type="entry name" value="6-PHOSPHOGLUCONOLACTONASE"/>
    <property type="match status" value="1"/>
</dbReference>
<dbReference type="InterPro" id="IPR011048">
    <property type="entry name" value="Haem_d1_sf"/>
</dbReference>
<dbReference type="Pfam" id="PF10282">
    <property type="entry name" value="Lactonase"/>
    <property type="match status" value="1"/>
</dbReference>
<name>A0ABT2WD39_9BACI</name>
<evidence type="ECO:0000313" key="3">
    <source>
        <dbReference type="Proteomes" id="UP001208656"/>
    </source>
</evidence>